<feature type="domain" description="HD" evidence="3">
    <location>
        <begin position="79"/>
        <end position="227"/>
    </location>
</feature>
<dbReference type="PANTHER" id="PTHR11373:SF32">
    <property type="entry name" value="DEOXYGUANOSINETRIPHOSPHATE TRIPHOSPHOHYDROLASE"/>
    <property type="match status" value="1"/>
</dbReference>
<dbReference type="InterPro" id="IPR006261">
    <property type="entry name" value="dGTPase"/>
</dbReference>
<evidence type="ECO:0000259" key="3">
    <source>
        <dbReference type="PROSITE" id="PS51831"/>
    </source>
</evidence>
<dbReference type="NCBIfam" id="TIGR01353">
    <property type="entry name" value="dGTP_triPase"/>
    <property type="match status" value="1"/>
</dbReference>
<proteinExistence type="inferred from homology"/>
<protein>
    <recommendedName>
        <fullName evidence="2">Deoxyguanosinetriphosphate triphosphohydrolase-like protein</fullName>
    </recommendedName>
</protein>
<keyword evidence="1 2" id="KW-0378">Hydrolase</keyword>
<accession>H5UPY6</accession>
<evidence type="ECO:0000313" key="4">
    <source>
        <dbReference type="EMBL" id="GAB47791.1"/>
    </source>
</evidence>
<dbReference type="Gene3D" id="1.10.3210.10">
    <property type="entry name" value="Hypothetical protein af1432"/>
    <property type="match status" value="1"/>
</dbReference>
<comment type="caution">
    <text evidence="4">The sequence shown here is derived from an EMBL/GenBank/DDBJ whole genome shotgun (WGS) entry which is preliminary data.</text>
</comment>
<keyword evidence="5" id="KW-1185">Reference proteome</keyword>
<dbReference type="GO" id="GO:0006203">
    <property type="term" value="P:dGTP catabolic process"/>
    <property type="evidence" value="ECO:0007669"/>
    <property type="project" value="TreeGrafter"/>
</dbReference>
<comment type="similarity">
    <text evidence="2">Belongs to the dGTPase family. Type 2 subfamily.</text>
</comment>
<dbReference type="HAMAP" id="MF_01212">
    <property type="entry name" value="dGTPase_type2"/>
    <property type="match status" value="1"/>
</dbReference>
<gene>
    <name evidence="4" type="ORF">MOPEL_029_00710</name>
</gene>
<evidence type="ECO:0000256" key="2">
    <source>
        <dbReference type="HAMAP-Rule" id="MF_01212"/>
    </source>
</evidence>
<dbReference type="EMBL" id="BAFE01000027">
    <property type="protein sequence ID" value="GAB47791.1"/>
    <property type="molecule type" value="Genomic_DNA"/>
</dbReference>
<dbReference type="InterPro" id="IPR026875">
    <property type="entry name" value="PHydrolase_assoc_dom"/>
</dbReference>
<dbReference type="Pfam" id="PF01966">
    <property type="entry name" value="HD"/>
    <property type="match status" value="1"/>
</dbReference>
<dbReference type="PROSITE" id="PS51831">
    <property type="entry name" value="HD"/>
    <property type="match status" value="1"/>
</dbReference>
<dbReference type="InterPro" id="IPR023023">
    <property type="entry name" value="dNTPase_2"/>
</dbReference>
<dbReference type="InterPro" id="IPR003607">
    <property type="entry name" value="HD/PDEase_dom"/>
</dbReference>
<dbReference type="AlphaFoldDB" id="H5UPY6"/>
<dbReference type="Pfam" id="PF13286">
    <property type="entry name" value="HD_assoc"/>
    <property type="match status" value="1"/>
</dbReference>
<sequence>MWHGLNHAWIDPGLYSAGVTGYDREDRTRWVAEDPTRKNAHRTDFARDRARLLHASALRRLANKTQVMSPGSDDFVRNRLTHSLEVGQIGRELGAALGCDGDLVETACLAHDLGHPPFGHNGESALARACADIGGFEGNAQTFRLLTRLEAKRFRPDGRSAGLNLTRAGLDAATKYPWSPAERPGTRKYGVYEDDVEVFTWMREGAPGHRRCLEAQVMDWADDVGYSVHDVEDAVAAGRIDLGVLTREADLEPVLEVAVRLYAPDLIEADVAAAARRVQGAGFVVERSDGSRAALAALKDMTSMLIGRFARAAEDATRERFGDGPLTRYAGDLVVPDATRAECALLKALAAHFVMFRPELEEGRAVERRVVTDLLHVYREDPGLLDPLHREDHARATDDAARLRAVVDQVAGLTDVRAWALHHRWCGEEGAQARRDAAERSGGEPGEWAGGRL</sequence>
<dbReference type="Proteomes" id="UP000004367">
    <property type="component" value="Unassembled WGS sequence"/>
</dbReference>
<evidence type="ECO:0000313" key="5">
    <source>
        <dbReference type="Proteomes" id="UP000004367"/>
    </source>
</evidence>
<dbReference type="SUPFAM" id="SSF109604">
    <property type="entry name" value="HD-domain/PDEase-like"/>
    <property type="match status" value="1"/>
</dbReference>
<reference evidence="4 5" key="1">
    <citation type="submission" date="2012-02" db="EMBL/GenBank/DDBJ databases">
        <title>Whole genome shotgun sequence of Mobilicoccus pelagius NBRC 104925.</title>
        <authorList>
            <person name="Yoshida Y."/>
            <person name="Hosoyama A."/>
            <person name="Tsuchikane K."/>
            <person name="Katsumata H."/>
            <person name="Yamazaki S."/>
            <person name="Fujita N."/>
        </authorList>
    </citation>
    <scope>NUCLEOTIDE SEQUENCE [LARGE SCALE GENOMIC DNA]</scope>
    <source>
        <strain evidence="4 5">NBRC 104925</strain>
    </source>
</reference>
<dbReference type="eggNOG" id="COG0232">
    <property type="taxonomic scope" value="Bacteria"/>
</dbReference>
<dbReference type="InterPro" id="IPR050135">
    <property type="entry name" value="dGTPase-like"/>
</dbReference>
<evidence type="ECO:0000256" key="1">
    <source>
        <dbReference type="ARBA" id="ARBA00022801"/>
    </source>
</evidence>
<dbReference type="SMART" id="SM00471">
    <property type="entry name" value="HDc"/>
    <property type="match status" value="1"/>
</dbReference>
<name>H5UPY6_9MICO</name>
<dbReference type="NCBIfam" id="NF002829">
    <property type="entry name" value="PRK03007.1"/>
    <property type="match status" value="1"/>
</dbReference>
<dbReference type="InterPro" id="IPR006674">
    <property type="entry name" value="HD_domain"/>
</dbReference>
<organism evidence="4 5">
    <name type="scientific">Mobilicoccus pelagius NBRC 104925</name>
    <dbReference type="NCBI Taxonomy" id="1089455"/>
    <lineage>
        <taxon>Bacteria</taxon>
        <taxon>Bacillati</taxon>
        <taxon>Actinomycetota</taxon>
        <taxon>Actinomycetes</taxon>
        <taxon>Micrococcales</taxon>
        <taxon>Dermatophilaceae</taxon>
        <taxon>Mobilicoccus</taxon>
    </lineage>
</organism>
<dbReference type="PANTHER" id="PTHR11373">
    <property type="entry name" value="DEOXYNUCLEOSIDE TRIPHOSPHATE TRIPHOSPHOHYDROLASE"/>
    <property type="match status" value="1"/>
</dbReference>
<dbReference type="STRING" id="1089455.MOPEL_029_00710"/>
<dbReference type="CDD" id="cd00077">
    <property type="entry name" value="HDc"/>
    <property type="match status" value="1"/>
</dbReference>
<dbReference type="GO" id="GO:0008832">
    <property type="term" value="F:dGTPase activity"/>
    <property type="evidence" value="ECO:0007669"/>
    <property type="project" value="TreeGrafter"/>
</dbReference>